<dbReference type="Gene3D" id="3.40.50.150">
    <property type="entry name" value="Vaccinia Virus protein VP39"/>
    <property type="match status" value="1"/>
</dbReference>
<dbReference type="STRING" id="42354.SAMN05216333_1476"/>
<gene>
    <name evidence="3" type="ORF">SAMN05216333_1476</name>
</gene>
<name>A0A1H8V7K8_9PROT</name>
<dbReference type="GO" id="GO:0032259">
    <property type="term" value="P:methylation"/>
    <property type="evidence" value="ECO:0007669"/>
    <property type="project" value="UniProtKB-KW"/>
</dbReference>
<dbReference type="InterPro" id="IPR029063">
    <property type="entry name" value="SAM-dependent_MTases_sf"/>
</dbReference>
<dbReference type="AlphaFoldDB" id="A0A1H8V7K8"/>
<keyword evidence="4" id="KW-1185">Reference proteome</keyword>
<organism evidence="3 4">
    <name type="scientific">Nitrosomonas oligotropha</name>
    <dbReference type="NCBI Taxonomy" id="42354"/>
    <lineage>
        <taxon>Bacteria</taxon>
        <taxon>Pseudomonadati</taxon>
        <taxon>Pseudomonadota</taxon>
        <taxon>Betaproteobacteria</taxon>
        <taxon>Nitrosomonadales</taxon>
        <taxon>Nitrosomonadaceae</taxon>
        <taxon>Nitrosomonas</taxon>
    </lineage>
</organism>
<accession>A0A1H8V7K8</accession>
<dbReference type="Pfam" id="PF08241">
    <property type="entry name" value="Methyltransf_11"/>
    <property type="match status" value="1"/>
</dbReference>
<sequence length="231" mass="26019">MTEFAGNCQNVNFADPKTVILADLMCQQLSSVPSKILVVGCGKGIEAAVLAQHLRASVTGIDILTDFDARASQFADLRRGDATRMEFMDESFDFVYSFHALEHIPDFRAALHEMRRVLRPDGGWMIGTPNSKRIIGYLGSKDASTAEKLWWNLADWNAKLRGRFRNELGAHAGYTKEELRGELARVFSAVTDITLDYYRDVYSSRRDLIEAMVQSGVAPWLLPCIYFTGRR</sequence>
<reference evidence="4" key="1">
    <citation type="submission" date="2016-10" db="EMBL/GenBank/DDBJ databases">
        <authorList>
            <person name="Varghese N."/>
            <person name="Submissions S."/>
        </authorList>
    </citation>
    <scope>NUCLEOTIDE SEQUENCE [LARGE SCALE GENOMIC DNA]</scope>
    <source>
        <strain evidence="4">Nm76</strain>
    </source>
</reference>
<keyword evidence="1 3" id="KW-0808">Transferase</keyword>
<evidence type="ECO:0000313" key="3">
    <source>
        <dbReference type="EMBL" id="SEP11223.1"/>
    </source>
</evidence>
<dbReference type="PANTHER" id="PTHR44068:SF11">
    <property type="entry name" value="GERANYL DIPHOSPHATE 2-C-METHYLTRANSFERASE"/>
    <property type="match status" value="1"/>
</dbReference>
<dbReference type="Proteomes" id="UP000198814">
    <property type="component" value="Unassembled WGS sequence"/>
</dbReference>
<dbReference type="InterPro" id="IPR050447">
    <property type="entry name" value="Erg6_SMT_methyltransf"/>
</dbReference>
<proteinExistence type="predicted"/>
<dbReference type="PANTHER" id="PTHR44068">
    <property type="entry name" value="ZGC:194242"/>
    <property type="match status" value="1"/>
</dbReference>
<evidence type="ECO:0000256" key="1">
    <source>
        <dbReference type="ARBA" id="ARBA00022679"/>
    </source>
</evidence>
<dbReference type="InterPro" id="IPR013216">
    <property type="entry name" value="Methyltransf_11"/>
</dbReference>
<evidence type="ECO:0000259" key="2">
    <source>
        <dbReference type="Pfam" id="PF08241"/>
    </source>
</evidence>
<dbReference type="CDD" id="cd02440">
    <property type="entry name" value="AdoMet_MTases"/>
    <property type="match status" value="1"/>
</dbReference>
<evidence type="ECO:0000313" key="4">
    <source>
        <dbReference type="Proteomes" id="UP000198814"/>
    </source>
</evidence>
<dbReference type="GO" id="GO:0008757">
    <property type="term" value="F:S-adenosylmethionine-dependent methyltransferase activity"/>
    <property type="evidence" value="ECO:0007669"/>
    <property type="project" value="InterPro"/>
</dbReference>
<dbReference type="EMBL" id="FODO01000047">
    <property type="protein sequence ID" value="SEP11223.1"/>
    <property type="molecule type" value="Genomic_DNA"/>
</dbReference>
<keyword evidence="3" id="KW-0489">Methyltransferase</keyword>
<dbReference type="SUPFAM" id="SSF53335">
    <property type="entry name" value="S-adenosyl-L-methionine-dependent methyltransferases"/>
    <property type="match status" value="1"/>
</dbReference>
<feature type="domain" description="Methyltransferase type 11" evidence="2">
    <location>
        <begin position="37"/>
        <end position="122"/>
    </location>
</feature>
<dbReference type="RefSeq" id="WP_090449377.1">
    <property type="nucleotide sequence ID" value="NZ_FODO01000047.1"/>
</dbReference>
<protein>
    <submittedName>
        <fullName evidence="3">Methyltransferase domain-containing protein</fullName>
    </submittedName>
</protein>